<evidence type="ECO:0000313" key="1">
    <source>
        <dbReference type="EMBL" id="EPQ60787.1"/>
    </source>
</evidence>
<dbReference type="KEGG" id="gtr:GLOTRDRAFT_109139"/>
<dbReference type="GeneID" id="19298986"/>
<sequence length="70" mass="7931">MWIHKDGGQGVIFGCRYINQAYLDSYAKIAREQPDGRIPVDDLIKDINLSALANPVRKQRLTTMVPMDVN</sequence>
<evidence type="ECO:0000313" key="2">
    <source>
        <dbReference type="Proteomes" id="UP000030669"/>
    </source>
</evidence>
<dbReference type="EMBL" id="KB469296">
    <property type="protein sequence ID" value="EPQ60787.1"/>
    <property type="molecule type" value="Genomic_DNA"/>
</dbReference>
<protein>
    <submittedName>
        <fullName evidence="1">Uncharacterized protein</fullName>
    </submittedName>
</protein>
<dbReference type="AlphaFoldDB" id="S7QMZ7"/>
<accession>S7QMZ7</accession>
<name>S7QMZ7_GLOTA</name>
<dbReference type="RefSeq" id="XP_007861111.1">
    <property type="nucleotide sequence ID" value="XM_007862920.1"/>
</dbReference>
<organism evidence="1 2">
    <name type="scientific">Gloeophyllum trabeum (strain ATCC 11539 / FP-39264 / Madison 617)</name>
    <name type="common">Brown rot fungus</name>
    <dbReference type="NCBI Taxonomy" id="670483"/>
    <lineage>
        <taxon>Eukaryota</taxon>
        <taxon>Fungi</taxon>
        <taxon>Dikarya</taxon>
        <taxon>Basidiomycota</taxon>
        <taxon>Agaricomycotina</taxon>
        <taxon>Agaricomycetes</taxon>
        <taxon>Gloeophyllales</taxon>
        <taxon>Gloeophyllaceae</taxon>
        <taxon>Gloeophyllum</taxon>
    </lineage>
</organism>
<reference evidence="1 2" key="1">
    <citation type="journal article" date="2012" name="Science">
        <title>The Paleozoic origin of enzymatic lignin decomposition reconstructed from 31 fungal genomes.</title>
        <authorList>
            <person name="Floudas D."/>
            <person name="Binder M."/>
            <person name="Riley R."/>
            <person name="Barry K."/>
            <person name="Blanchette R.A."/>
            <person name="Henrissat B."/>
            <person name="Martinez A.T."/>
            <person name="Otillar R."/>
            <person name="Spatafora J.W."/>
            <person name="Yadav J.S."/>
            <person name="Aerts A."/>
            <person name="Benoit I."/>
            <person name="Boyd A."/>
            <person name="Carlson A."/>
            <person name="Copeland A."/>
            <person name="Coutinho P.M."/>
            <person name="de Vries R.P."/>
            <person name="Ferreira P."/>
            <person name="Findley K."/>
            <person name="Foster B."/>
            <person name="Gaskell J."/>
            <person name="Glotzer D."/>
            <person name="Gorecki P."/>
            <person name="Heitman J."/>
            <person name="Hesse C."/>
            <person name="Hori C."/>
            <person name="Igarashi K."/>
            <person name="Jurgens J.A."/>
            <person name="Kallen N."/>
            <person name="Kersten P."/>
            <person name="Kohler A."/>
            <person name="Kuees U."/>
            <person name="Kumar T.K.A."/>
            <person name="Kuo A."/>
            <person name="LaButti K."/>
            <person name="Larrondo L.F."/>
            <person name="Lindquist E."/>
            <person name="Ling A."/>
            <person name="Lombard V."/>
            <person name="Lucas S."/>
            <person name="Lundell T."/>
            <person name="Martin R."/>
            <person name="McLaughlin D.J."/>
            <person name="Morgenstern I."/>
            <person name="Morin E."/>
            <person name="Murat C."/>
            <person name="Nagy L.G."/>
            <person name="Nolan M."/>
            <person name="Ohm R.A."/>
            <person name="Patyshakuliyeva A."/>
            <person name="Rokas A."/>
            <person name="Ruiz-Duenas F.J."/>
            <person name="Sabat G."/>
            <person name="Salamov A."/>
            <person name="Samejima M."/>
            <person name="Schmutz J."/>
            <person name="Slot J.C."/>
            <person name="St John F."/>
            <person name="Stenlid J."/>
            <person name="Sun H."/>
            <person name="Sun S."/>
            <person name="Syed K."/>
            <person name="Tsang A."/>
            <person name="Wiebenga A."/>
            <person name="Young D."/>
            <person name="Pisabarro A."/>
            <person name="Eastwood D.C."/>
            <person name="Martin F."/>
            <person name="Cullen D."/>
            <person name="Grigoriev I.V."/>
            <person name="Hibbett D.S."/>
        </authorList>
    </citation>
    <scope>NUCLEOTIDE SEQUENCE [LARGE SCALE GENOMIC DNA]</scope>
    <source>
        <strain evidence="1 2">ATCC 11539</strain>
    </source>
</reference>
<keyword evidence="2" id="KW-1185">Reference proteome</keyword>
<dbReference type="Proteomes" id="UP000030669">
    <property type="component" value="Unassembled WGS sequence"/>
</dbReference>
<dbReference type="HOGENOM" id="CLU_2758014_0_0_1"/>
<gene>
    <name evidence="1" type="ORF">GLOTRDRAFT_109139</name>
</gene>
<proteinExistence type="predicted"/>